<proteinExistence type="predicted"/>
<dbReference type="InterPro" id="IPR001320">
    <property type="entry name" value="Iontro_rcpt_C"/>
</dbReference>
<keyword evidence="4" id="KW-0479">Metal-binding</keyword>
<evidence type="ECO:0000256" key="11">
    <source>
        <dbReference type="ARBA" id="ARBA00023286"/>
    </source>
</evidence>
<evidence type="ECO:0000313" key="16">
    <source>
        <dbReference type="Proteomes" id="UP000694388"/>
    </source>
</evidence>
<evidence type="ECO:0000256" key="5">
    <source>
        <dbReference type="ARBA" id="ARBA00022833"/>
    </source>
</evidence>
<evidence type="ECO:0000256" key="3">
    <source>
        <dbReference type="ARBA" id="ARBA00022692"/>
    </source>
</evidence>
<keyword evidence="10" id="KW-0325">Glycoprotein</keyword>
<evidence type="ECO:0000259" key="14">
    <source>
        <dbReference type="SMART" id="SM00918"/>
    </source>
</evidence>
<evidence type="ECO:0000256" key="9">
    <source>
        <dbReference type="ARBA" id="ARBA00023170"/>
    </source>
</evidence>
<dbReference type="GO" id="GO:0016020">
    <property type="term" value="C:membrane"/>
    <property type="evidence" value="ECO:0007669"/>
    <property type="project" value="UniProtKB-SubCell"/>
</dbReference>
<evidence type="ECO:0000256" key="12">
    <source>
        <dbReference type="ARBA" id="ARBA00023303"/>
    </source>
</evidence>
<keyword evidence="16" id="KW-1185">Reference proteome</keyword>
<evidence type="ECO:0000256" key="1">
    <source>
        <dbReference type="ARBA" id="ARBA00004141"/>
    </source>
</evidence>
<keyword evidence="2" id="KW-0813">Transport</keyword>
<dbReference type="InterPro" id="IPR015683">
    <property type="entry name" value="Ionotropic_Glu_rcpt"/>
</dbReference>
<dbReference type="OMA" id="RWILINP"/>
<keyword evidence="9" id="KW-0675">Receptor</keyword>
<feature type="domain" description="Ionotropic glutamate receptor C-terminal" evidence="13">
    <location>
        <begin position="178"/>
        <end position="302"/>
    </location>
</feature>
<dbReference type="Gene3D" id="3.40.190.10">
    <property type="entry name" value="Periplasmic binding protein-like II"/>
    <property type="match status" value="1"/>
</dbReference>
<evidence type="ECO:0000313" key="15">
    <source>
        <dbReference type="Ensembl" id="ENSEBUP00000000149.1"/>
    </source>
</evidence>
<evidence type="ECO:0000256" key="10">
    <source>
        <dbReference type="ARBA" id="ARBA00023180"/>
    </source>
</evidence>
<dbReference type="SMART" id="SM00079">
    <property type="entry name" value="PBPe"/>
    <property type="match status" value="1"/>
</dbReference>
<keyword evidence="7" id="KW-0406">Ion transport</keyword>
<dbReference type="Ensembl" id="ENSEBUT00000000438.1">
    <property type="protein sequence ID" value="ENSEBUP00000000149.1"/>
    <property type="gene ID" value="ENSEBUG00000000393.1"/>
</dbReference>
<comment type="subcellular location">
    <subcellularLocation>
        <location evidence="1">Membrane</location>
        <topology evidence="1">Multi-pass membrane protein</topology>
    </subcellularLocation>
</comment>
<evidence type="ECO:0000256" key="2">
    <source>
        <dbReference type="ARBA" id="ARBA00022448"/>
    </source>
</evidence>
<evidence type="ECO:0000256" key="8">
    <source>
        <dbReference type="ARBA" id="ARBA00023136"/>
    </source>
</evidence>
<sequence>MGLQLHSTHTRCHCHPCFGLGTDVSSLWQPARGAQQLQHTTAQELFRSKHAFLKVHEKHHVAWKRFAIQTRWILINPPMVMQVLNKKHVWEKVGKWERDSLVLTYPVWPRYEFSESKATDDRHLSVVTLEEKPFVVVEDVDPLTRMCMRNTVPCRKQVKMKKLNGNQTSTADMTSKWHLSLASNSSIPSASRYQKKCCKGFCIDMLKKLSKTVKFTYDLYLVTNGKHGKKIHGVWNGMVGEVVQHRAHMAVGSLTINEERSEVIDLSVPFVETGISVMVPRSNGTVSPSAFLGQFLPNKDQQ</sequence>
<dbReference type="SUPFAM" id="SSF53850">
    <property type="entry name" value="Periplasmic binding protein-like II"/>
    <property type="match status" value="1"/>
</dbReference>
<dbReference type="GeneTree" id="ENSGT00940000156222"/>
<dbReference type="InterPro" id="IPR019594">
    <property type="entry name" value="Glu/Gly-bd"/>
</dbReference>
<dbReference type="Proteomes" id="UP000694388">
    <property type="component" value="Unplaced"/>
</dbReference>
<protein>
    <submittedName>
        <fullName evidence="15">Uncharacterized protein</fullName>
    </submittedName>
</protein>
<dbReference type="SMART" id="SM00918">
    <property type="entry name" value="Lig_chan-Glu_bd"/>
    <property type="match status" value="1"/>
</dbReference>
<dbReference type="PANTHER" id="PTHR18966">
    <property type="entry name" value="IONOTROPIC GLUTAMATE RECEPTOR"/>
    <property type="match status" value="1"/>
</dbReference>
<keyword evidence="12" id="KW-0407">Ion channel</keyword>
<keyword evidence="3" id="KW-0812">Transmembrane</keyword>
<feature type="domain" description="Ionotropic glutamate receptor L-glutamate and glycine-binding" evidence="14">
    <location>
        <begin position="188"/>
        <end position="244"/>
    </location>
</feature>
<reference evidence="15" key="2">
    <citation type="submission" date="2025-09" db="UniProtKB">
        <authorList>
            <consortium name="Ensembl"/>
        </authorList>
    </citation>
    <scope>IDENTIFICATION</scope>
</reference>
<dbReference type="Gene3D" id="3.40.50.2300">
    <property type="match status" value="1"/>
</dbReference>
<dbReference type="GO" id="GO:0046872">
    <property type="term" value="F:metal ion binding"/>
    <property type="evidence" value="ECO:0007669"/>
    <property type="project" value="UniProtKB-KW"/>
</dbReference>
<organism evidence="15 16">
    <name type="scientific">Eptatretus burgeri</name>
    <name type="common">Inshore hagfish</name>
    <dbReference type="NCBI Taxonomy" id="7764"/>
    <lineage>
        <taxon>Eukaryota</taxon>
        <taxon>Metazoa</taxon>
        <taxon>Chordata</taxon>
        <taxon>Craniata</taxon>
        <taxon>Vertebrata</taxon>
        <taxon>Cyclostomata</taxon>
        <taxon>Myxini</taxon>
        <taxon>Myxiniformes</taxon>
        <taxon>Myxinidae</taxon>
        <taxon>Eptatretinae</taxon>
        <taxon>Eptatretus</taxon>
    </lineage>
</organism>
<dbReference type="AlphaFoldDB" id="A0A8C4NBN2"/>
<evidence type="ECO:0000256" key="4">
    <source>
        <dbReference type="ARBA" id="ARBA00022723"/>
    </source>
</evidence>
<evidence type="ECO:0000256" key="7">
    <source>
        <dbReference type="ARBA" id="ARBA00023065"/>
    </source>
</evidence>
<evidence type="ECO:0000256" key="6">
    <source>
        <dbReference type="ARBA" id="ARBA00022989"/>
    </source>
</evidence>
<reference evidence="15" key="1">
    <citation type="submission" date="2025-08" db="UniProtKB">
        <authorList>
            <consortium name="Ensembl"/>
        </authorList>
    </citation>
    <scope>IDENTIFICATION</scope>
</reference>
<evidence type="ECO:0000259" key="13">
    <source>
        <dbReference type="SMART" id="SM00079"/>
    </source>
</evidence>
<dbReference type="FunFam" id="3.40.190.10:FF:000009">
    <property type="entry name" value="Putative glutamate receptor ionotropic NMDA 2B"/>
    <property type="match status" value="2"/>
</dbReference>
<dbReference type="Pfam" id="PF10613">
    <property type="entry name" value="Lig_chan-Glu_bd"/>
    <property type="match status" value="1"/>
</dbReference>
<dbReference type="GO" id="GO:0015276">
    <property type="term" value="F:ligand-gated monoatomic ion channel activity"/>
    <property type="evidence" value="ECO:0007669"/>
    <property type="project" value="InterPro"/>
</dbReference>
<keyword evidence="5" id="KW-0862">Zinc</keyword>
<keyword evidence="6" id="KW-1133">Transmembrane helix</keyword>
<accession>A0A8C4NBN2</accession>
<name>A0A8C4NBN2_EPTBU</name>
<keyword evidence="11" id="KW-1071">Ligand-gated ion channel</keyword>
<keyword evidence="8" id="KW-0472">Membrane</keyword>